<dbReference type="PANTHER" id="PTHR28629">
    <property type="entry name" value="TRIOKINASE/FMN CYCLASE"/>
    <property type="match status" value="1"/>
</dbReference>
<dbReference type="RefSeq" id="WP_165590591.1">
    <property type="nucleotide sequence ID" value="NZ_LJFS01000059.1"/>
</dbReference>
<dbReference type="SUPFAM" id="SSF82549">
    <property type="entry name" value="DAK1/DegV-like"/>
    <property type="match status" value="1"/>
</dbReference>
<gene>
    <name evidence="2" type="ORF">AN912_27770</name>
</gene>
<dbReference type="EMBL" id="LJFS01000059">
    <property type="protein sequence ID" value="KPG25009.1"/>
    <property type="molecule type" value="Genomic_DNA"/>
</dbReference>
<dbReference type="PROSITE" id="PS51481">
    <property type="entry name" value="DHAK"/>
    <property type="match status" value="1"/>
</dbReference>
<keyword evidence="2" id="KW-0418">Kinase</keyword>
<dbReference type="InterPro" id="IPR004006">
    <property type="entry name" value="DhaK_dom"/>
</dbReference>
<dbReference type="PANTHER" id="PTHR28629:SF4">
    <property type="entry name" value="TRIOKINASE_FMN CYCLASE"/>
    <property type="match status" value="1"/>
</dbReference>
<feature type="domain" description="DhaK" evidence="1">
    <location>
        <begin position="10"/>
        <end position="207"/>
    </location>
</feature>
<dbReference type="Pfam" id="PF02733">
    <property type="entry name" value="Dak1"/>
    <property type="match status" value="1"/>
</dbReference>
<evidence type="ECO:0000259" key="1">
    <source>
        <dbReference type="PROSITE" id="PS51481"/>
    </source>
</evidence>
<dbReference type="Gene3D" id="3.40.50.10440">
    <property type="entry name" value="Dihydroxyacetone kinase, domain 1"/>
    <property type="match status" value="1"/>
</dbReference>
<dbReference type="Proteomes" id="UP000037962">
    <property type="component" value="Unassembled WGS sequence"/>
</dbReference>
<proteinExistence type="predicted"/>
<feature type="non-terminal residue" evidence="2">
    <location>
        <position position="207"/>
    </location>
</feature>
<protein>
    <submittedName>
        <fullName evidence="2">Dihydroxyacetone kinase</fullName>
    </submittedName>
</protein>
<evidence type="ECO:0000313" key="3">
    <source>
        <dbReference type="Proteomes" id="UP000037962"/>
    </source>
</evidence>
<dbReference type="GO" id="GO:0016301">
    <property type="term" value="F:kinase activity"/>
    <property type="evidence" value="ECO:0007669"/>
    <property type="project" value="UniProtKB-KW"/>
</dbReference>
<name>A0ABR5LJ47_9MYCO</name>
<dbReference type="InterPro" id="IPR050861">
    <property type="entry name" value="Dihydroxyacetone_Kinase"/>
</dbReference>
<keyword evidence="3" id="KW-1185">Reference proteome</keyword>
<sequence length="207" mass="20886">MVPARNFLNSPDSFIPDSLRGLVASTGDLRWNREHGYLIRDAPLRPGQVAVVSGGGSGHEPLHPGFIGRGMLTAACPGLIFTSPNALQIAGATVAADAGGGVLHVVKNYTGDVMNFSIARQIAAESAVRTDVVLVDDDVATEASDSGGPGRRGTAATVVVEKLCGAAAERGDDLAAVAALGRRVVAAARSMAVALAPGTVPGSPVPS</sequence>
<comment type="caution">
    <text evidence="2">The sequence shown here is derived from an EMBL/GenBank/DDBJ whole genome shotgun (WGS) entry which is preliminary data.</text>
</comment>
<keyword evidence="2" id="KW-0808">Transferase</keyword>
<accession>A0ABR5LJ47</accession>
<reference evidence="2 3" key="1">
    <citation type="submission" date="2015-09" db="EMBL/GenBank/DDBJ databases">
        <title>Genome Sequences of Mycobacterium immunogenum Isolates, Recuperated from a Chloraminated Drinking Water Distribution System Simulator Subjected to Episodes of Nitrification.</title>
        <authorList>
            <person name="Gomez-Alvarez V."/>
            <person name="Revetta R.P."/>
        </authorList>
    </citation>
    <scope>NUCLEOTIDE SEQUENCE [LARGE SCALE GENOMIC DNA]</scope>
    <source>
        <strain evidence="2 3">H076</strain>
    </source>
</reference>
<evidence type="ECO:0000313" key="2">
    <source>
        <dbReference type="EMBL" id="KPG25009.1"/>
    </source>
</evidence>
<organism evidence="2 3">
    <name type="scientific">Mycobacteroides immunogenum</name>
    <dbReference type="NCBI Taxonomy" id="83262"/>
    <lineage>
        <taxon>Bacteria</taxon>
        <taxon>Bacillati</taxon>
        <taxon>Actinomycetota</taxon>
        <taxon>Actinomycetes</taxon>
        <taxon>Mycobacteriales</taxon>
        <taxon>Mycobacteriaceae</taxon>
        <taxon>Mycobacteroides</taxon>
    </lineage>
</organism>